<evidence type="ECO:0000256" key="2">
    <source>
        <dbReference type="ARBA" id="ARBA00022679"/>
    </source>
</evidence>
<dbReference type="PANTHER" id="PTHR24349">
    <property type="entry name" value="SERINE/THREONINE-PROTEIN KINASE"/>
    <property type="match status" value="1"/>
</dbReference>
<dbReference type="InterPro" id="IPR050205">
    <property type="entry name" value="CDPK_Ser/Thr_kinases"/>
</dbReference>
<protein>
    <submittedName>
        <fullName evidence="8">CAMK protein kinase</fullName>
    </submittedName>
</protein>
<dbReference type="VEuPathDB" id="FungiDB:SPRG_08891"/>
<evidence type="ECO:0000313" key="9">
    <source>
        <dbReference type="Proteomes" id="UP000030745"/>
    </source>
</evidence>
<organism evidence="8 9">
    <name type="scientific">Saprolegnia parasitica (strain CBS 223.65)</name>
    <dbReference type="NCBI Taxonomy" id="695850"/>
    <lineage>
        <taxon>Eukaryota</taxon>
        <taxon>Sar</taxon>
        <taxon>Stramenopiles</taxon>
        <taxon>Oomycota</taxon>
        <taxon>Saprolegniomycetes</taxon>
        <taxon>Saprolegniales</taxon>
        <taxon>Saprolegniaceae</taxon>
        <taxon>Saprolegnia</taxon>
    </lineage>
</organism>
<dbReference type="Proteomes" id="UP000030745">
    <property type="component" value="Unassembled WGS sequence"/>
</dbReference>
<dbReference type="GeneID" id="24131094"/>
<dbReference type="InterPro" id="IPR011009">
    <property type="entry name" value="Kinase-like_dom_sf"/>
</dbReference>
<dbReference type="RefSeq" id="XP_012203626.1">
    <property type="nucleotide sequence ID" value="XM_012348236.1"/>
</dbReference>
<evidence type="ECO:0000256" key="3">
    <source>
        <dbReference type="ARBA" id="ARBA00022741"/>
    </source>
</evidence>
<feature type="domain" description="Protein kinase" evidence="7">
    <location>
        <begin position="31"/>
        <end position="303"/>
    </location>
</feature>
<dbReference type="STRING" id="695850.A0A067CFK8"/>
<keyword evidence="6" id="KW-0732">Signal</keyword>
<reference evidence="8 9" key="1">
    <citation type="journal article" date="2013" name="PLoS Genet.">
        <title>Distinctive expansion of potential virulence genes in the genome of the oomycete fish pathogen Saprolegnia parasitica.</title>
        <authorList>
            <person name="Jiang R.H."/>
            <person name="de Bruijn I."/>
            <person name="Haas B.J."/>
            <person name="Belmonte R."/>
            <person name="Lobach L."/>
            <person name="Christie J."/>
            <person name="van den Ackerveken G."/>
            <person name="Bottin A."/>
            <person name="Bulone V."/>
            <person name="Diaz-Moreno S.M."/>
            <person name="Dumas B."/>
            <person name="Fan L."/>
            <person name="Gaulin E."/>
            <person name="Govers F."/>
            <person name="Grenville-Briggs L.J."/>
            <person name="Horner N.R."/>
            <person name="Levin J.Z."/>
            <person name="Mammella M."/>
            <person name="Meijer H.J."/>
            <person name="Morris P."/>
            <person name="Nusbaum C."/>
            <person name="Oome S."/>
            <person name="Phillips A.J."/>
            <person name="van Rooyen D."/>
            <person name="Rzeszutek E."/>
            <person name="Saraiva M."/>
            <person name="Secombes C.J."/>
            <person name="Seidl M.F."/>
            <person name="Snel B."/>
            <person name="Stassen J.H."/>
            <person name="Sykes S."/>
            <person name="Tripathy S."/>
            <person name="van den Berg H."/>
            <person name="Vega-Arreguin J.C."/>
            <person name="Wawra S."/>
            <person name="Young S.K."/>
            <person name="Zeng Q."/>
            <person name="Dieguez-Uribeondo J."/>
            <person name="Russ C."/>
            <person name="Tyler B.M."/>
            <person name="van West P."/>
        </authorList>
    </citation>
    <scope>NUCLEOTIDE SEQUENCE [LARGE SCALE GENOMIC DNA]</scope>
    <source>
        <strain evidence="8 9">CBS 223.65</strain>
    </source>
</reference>
<name>A0A067CFK8_SAPPC</name>
<dbReference type="InterPro" id="IPR000719">
    <property type="entry name" value="Prot_kinase_dom"/>
</dbReference>
<dbReference type="AlphaFoldDB" id="A0A067CFK8"/>
<keyword evidence="5" id="KW-0067">ATP-binding</keyword>
<keyword evidence="1" id="KW-0723">Serine/threonine-protein kinase</keyword>
<gene>
    <name evidence="8" type="ORF">SPRG_08891</name>
</gene>
<evidence type="ECO:0000313" key="8">
    <source>
        <dbReference type="EMBL" id="KDO25592.1"/>
    </source>
</evidence>
<dbReference type="SUPFAM" id="SSF56112">
    <property type="entry name" value="Protein kinase-like (PK-like)"/>
    <property type="match status" value="1"/>
</dbReference>
<keyword evidence="2" id="KW-0808">Transferase</keyword>
<keyword evidence="4 8" id="KW-0418">Kinase</keyword>
<proteinExistence type="predicted"/>
<keyword evidence="9" id="KW-1185">Reference proteome</keyword>
<dbReference type="OrthoDB" id="68483at2759"/>
<keyword evidence="3" id="KW-0547">Nucleotide-binding</keyword>
<accession>A0A067CFK8</accession>
<dbReference type="KEGG" id="spar:SPRG_08891"/>
<dbReference type="GO" id="GO:0005524">
    <property type="term" value="F:ATP binding"/>
    <property type="evidence" value="ECO:0007669"/>
    <property type="project" value="UniProtKB-KW"/>
</dbReference>
<dbReference type="OMA" id="MSCEQEL"/>
<evidence type="ECO:0000256" key="1">
    <source>
        <dbReference type="ARBA" id="ARBA00022527"/>
    </source>
</evidence>
<evidence type="ECO:0000256" key="6">
    <source>
        <dbReference type="SAM" id="SignalP"/>
    </source>
</evidence>
<evidence type="ECO:0000256" key="4">
    <source>
        <dbReference type="ARBA" id="ARBA00022777"/>
    </source>
</evidence>
<dbReference type="Gene3D" id="1.10.510.10">
    <property type="entry name" value="Transferase(Phosphotransferase) domain 1"/>
    <property type="match status" value="1"/>
</dbReference>
<sequence length="445" mass="49972">MWWYGFCAAWGCCASLSFKEQAVSVYDLTELISASRKNSKYSHQVYRATHRGTGEIVALKVMDRGTLAHPTQRRNIRREIHLMSKLHHPNLVHLFGVYESTNTVEIAFELSKGGEVMRRVLEPHASIFSLTEAELSRAVADIVQGLVHLHERGWIHGDIRPEHMLFSELDPDSKALLVDFGRAGPSTVFSQCSKKLLRQLQEARFFPPFILVQNALTLSTFQHAVQVDLWALGVSLYIMLFAAFPFPGDSIQAVMDSVLHKPLQFPAGHAHISRAAKDLVARLLSLDPNDWMTADDVAQHPWLANPAVAPNVRWSHDVVSQHADWVLYYSQLRTGIETPESTTATSPRPNVEYEGRSSCISTDGVLVLESNSEMSADAYMQQADWEMSDILRMSCEQELSQSPFGTWKAEASPQHVKGWRLMWNRALPPPSKGDVPTPDATLHQL</sequence>
<feature type="chain" id="PRO_5013198216" evidence="6">
    <location>
        <begin position="16"/>
        <end position="445"/>
    </location>
</feature>
<feature type="signal peptide" evidence="6">
    <location>
        <begin position="1"/>
        <end position="15"/>
    </location>
</feature>
<dbReference type="PROSITE" id="PS50011">
    <property type="entry name" value="PROTEIN_KINASE_DOM"/>
    <property type="match status" value="1"/>
</dbReference>
<evidence type="ECO:0000256" key="5">
    <source>
        <dbReference type="ARBA" id="ARBA00022840"/>
    </source>
</evidence>
<evidence type="ECO:0000259" key="7">
    <source>
        <dbReference type="PROSITE" id="PS50011"/>
    </source>
</evidence>
<dbReference type="Pfam" id="PF00069">
    <property type="entry name" value="Pkinase"/>
    <property type="match status" value="1"/>
</dbReference>
<dbReference type="GO" id="GO:0004674">
    <property type="term" value="F:protein serine/threonine kinase activity"/>
    <property type="evidence" value="ECO:0007669"/>
    <property type="project" value="UniProtKB-KW"/>
</dbReference>
<dbReference type="EMBL" id="KK583230">
    <property type="protein sequence ID" value="KDO25592.1"/>
    <property type="molecule type" value="Genomic_DNA"/>
</dbReference>